<dbReference type="VEuPathDB" id="CryptoDB:Vbra_478"/>
<dbReference type="OrthoDB" id="1711136at2759"/>
<organism evidence="2 3">
    <name type="scientific">Vitrella brassicaformis (strain CCMP3155)</name>
    <dbReference type="NCBI Taxonomy" id="1169540"/>
    <lineage>
        <taxon>Eukaryota</taxon>
        <taxon>Sar</taxon>
        <taxon>Alveolata</taxon>
        <taxon>Colpodellida</taxon>
        <taxon>Vitrellaceae</taxon>
        <taxon>Vitrella</taxon>
    </lineage>
</organism>
<dbReference type="EMBL" id="CDMY01000823">
    <property type="protein sequence ID" value="CEM34537.1"/>
    <property type="molecule type" value="Genomic_DNA"/>
</dbReference>
<dbReference type="InterPro" id="IPR013083">
    <property type="entry name" value="Znf_RING/FYVE/PHD"/>
</dbReference>
<evidence type="ECO:0000313" key="2">
    <source>
        <dbReference type="EMBL" id="CEM34537.1"/>
    </source>
</evidence>
<keyword evidence="3" id="KW-1185">Reference proteome</keyword>
<dbReference type="InParanoid" id="A0A0G4GUL7"/>
<proteinExistence type="predicted"/>
<feature type="coiled-coil region" evidence="1">
    <location>
        <begin position="26"/>
        <end position="66"/>
    </location>
</feature>
<protein>
    <submittedName>
        <fullName evidence="2">Uncharacterized protein</fullName>
    </submittedName>
</protein>
<evidence type="ECO:0000256" key="1">
    <source>
        <dbReference type="SAM" id="Coils"/>
    </source>
</evidence>
<accession>A0A0G4GUL7</accession>
<keyword evidence="1" id="KW-0175">Coiled coil</keyword>
<evidence type="ECO:0000313" key="3">
    <source>
        <dbReference type="Proteomes" id="UP000041254"/>
    </source>
</evidence>
<dbReference type="Gene3D" id="3.30.40.10">
    <property type="entry name" value="Zinc/RING finger domain, C3HC4 (zinc finger)"/>
    <property type="match status" value="1"/>
</dbReference>
<reference evidence="2 3" key="1">
    <citation type="submission" date="2014-11" db="EMBL/GenBank/DDBJ databases">
        <authorList>
            <person name="Zhu J."/>
            <person name="Qi W."/>
            <person name="Song R."/>
        </authorList>
    </citation>
    <scope>NUCLEOTIDE SEQUENCE [LARGE SCALE GENOMIC DNA]</scope>
</reference>
<gene>
    <name evidence="2" type="ORF">Vbra_478</name>
</gene>
<name>A0A0G4GUL7_VITBC</name>
<dbReference type="Proteomes" id="UP000041254">
    <property type="component" value="Unassembled WGS sequence"/>
</dbReference>
<dbReference type="AlphaFoldDB" id="A0A0G4GUL7"/>
<sequence length="95" mass="11129">MHTACLRLVVWQARRPSSSSYHPQRCDHLSARVHELERQVEELKEAIEVERQVKQAERLLKEEEKNKRMCKICHGRQVEILSLPSKHLCMCAGIV</sequence>